<name>L9WL48_9EURY</name>
<dbReference type="SUPFAM" id="SSF56235">
    <property type="entry name" value="N-terminal nucleophile aminohydrolases (Ntn hydrolases)"/>
    <property type="match status" value="1"/>
</dbReference>
<sequence length="529" mass="56401">MITTPHTLASSTGLDVLRSGGSAVDAAIAANATLCVAYPHMAGLGGDGFWLLADGNNVTGINASGPAAANATRASYRDRGLESIPDRGSESALTVPGAIDGWRLAHEEYGSLSWERLFEDAIQHAREGVAVTANLARWIALDRDVLADDPRAAATFLSNGDAPTVGATLRQPALAASLERIAHGGARDGFYDGQLAIEFCTSLDEESPLTATDFSEYSAEWVTPLDIEYGNCTAHSLPPNSQGLAALQILGLLDGFDVESWGDGTVDYYHHLAEAVKVAFADRDAWITDPDSIQLPAETLLSSSYLEDRRALIGREDTLPADLEPGIAPETTQPVSEDAGGDTCYLSVVDSDGLAVSLIQSIYYDFGSGVIAGDTGIIPQNRGSFFSLDPNHINRLEPRKRTFHTLTPAMLTEEGDPRLVYGTMGGEGQPQTQAALVTRLLDFEYDVQQAIEAPRWLFGRTWGEASRSLTLEGRIPDPVVTGLEKRGHPVAMGRNYDDTMGHAAAIRRHDDGSLEGGSDPRSDGAAIGY</sequence>
<dbReference type="Proteomes" id="UP000011602">
    <property type="component" value="Unassembled WGS sequence"/>
</dbReference>
<dbReference type="InterPro" id="IPR052896">
    <property type="entry name" value="GGT-like_enzyme"/>
</dbReference>
<dbReference type="PRINTS" id="PR01210">
    <property type="entry name" value="GGTRANSPTASE"/>
</dbReference>
<dbReference type="InterPro" id="IPR043137">
    <property type="entry name" value="GGT_ssub_C"/>
</dbReference>
<reference evidence="2 3" key="1">
    <citation type="journal article" date="2014" name="PLoS Genet.">
        <title>Phylogenetically driven sequencing of extremely halophilic archaea reveals strategies for static and dynamic osmo-response.</title>
        <authorList>
            <person name="Becker E.A."/>
            <person name="Seitzer P.M."/>
            <person name="Tritt A."/>
            <person name="Larsen D."/>
            <person name="Krusor M."/>
            <person name="Yao A.I."/>
            <person name="Wu D."/>
            <person name="Madern D."/>
            <person name="Eisen J.A."/>
            <person name="Darling A.E."/>
            <person name="Facciotti M.T."/>
        </authorList>
    </citation>
    <scope>NUCLEOTIDE SEQUENCE [LARGE SCALE GENOMIC DNA]</scope>
    <source>
        <strain evidence="2 3">JCM 12255</strain>
    </source>
</reference>
<protein>
    <submittedName>
        <fullName evidence="2">Gamma-glutamyltransferase</fullName>
    </submittedName>
</protein>
<dbReference type="InterPro" id="IPR000101">
    <property type="entry name" value="GGT_peptidase"/>
</dbReference>
<dbReference type="RefSeq" id="WP_007261160.1">
    <property type="nucleotide sequence ID" value="NZ_AOHZ01000088.1"/>
</dbReference>
<comment type="caution">
    <text evidence="2">The sequence shown here is derived from an EMBL/GenBank/DDBJ whole genome shotgun (WGS) entry which is preliminary data.</text>
</comment>
<evidence type="ECO:0000313" key="2">
    <source>
        <dbReference type="EMBL" id="ELY50189.1"/>
    </source>
</evidence>
<proteinExistence type="predicted"/>
<dbReference type="EMBL" id="AOHZ01000088">
    <property type="protein sequence ID" value="ELY50189.1"/>
    <property type="molecule type" value="Genomic_DNA"/>
</dbReference>
<organism evidence="2 3">
    <name type="scientific">Natronolimnohabitans innermongolicus JCM 12255</name>
    <dbReference type="NCBI Taxonomy" id="1227499"/>
    <lineage>
        <taxon>Archaea</taxon>
        <taxon>Methanobacteriati</taxon>
        <taxon>Methanobacteriota</taxon>
        <taxon>Stenosarchaea group</taxon>
        <taxon>Halobacteria</taxon>
        <taxon>Halobacteriales</taxon>
        <taxon>Natrialbaceae</taxon>
        <taxon>Natronolimnohabitans</taxon>
    </lineage>
</organism>
<dbReference type="GO" id="GO:0006751">
    <property type="term" value="P:glutathione catabolic process"/>
    <property type="evidence" value="ECO:0007669"/>
    <property type="project" value="InterPro"/>
</dbReference>
<feature type="region of interest" description="Disordered" evidence="1">
    <location>
        <begin position="507"/>
        <end position="529"/>
    </location>
</feature>
<dbReference type="PATRIC" id="fig|1227499.3.peg.4020"/>
<dbReference type="STRING" id="1227499.C493_19521"/>
<evidence type="ECO:0000313" key="3">
    <source>
        <dbReference type="Proteomes" id="UP000011602"/>
    </source>
</evidence>
<keyword evidence="2" id="KW-0808">Transferase</keyword>
<accession>L9WL48</accession>
<dbReference type="InterPro" id="IPR029055">
    <property type="entry name" value="Ntn_hydrolases_N"/>
</dbReference>
<evidence type="ECO:0000256" key="1">
    <source>
        <dbReference type="SAM" id="MobiDB-lite"/>
    </source>
</evidence>
<feature type="compositionally biased region" description="Basic and acidic residues" evidence="1">
    <location>
        <begin position="507"/>
        <end position="522"/>
    </location>
</feature>
<dbReference type="PANTHER" id="PTHR43881:SF5">
    <property type="entry name" value="GAMMA-GLUTAMYLTRANSPEPTIDASE"/>
    <property type="match status" value="1"/>
</dbReference>
<gene>
    <name evidence="2" type="ORF">C493_19521</name>
</gene>
<dbReference type="GO" id="GO:0016740">
    <property type="term" value="F:transferase activity"/>
    <property type="evidence" value="ECO:0007669"/>
    <property type="project" value="UniProtKB-KW"/>
</dbReference>
<dbReference type="Gene3D" id="3.60.20.40">
    <property type="match status" value="1"/>
</dbReference>
<dbReference type="PANTHER" id="PTHR43881">
    <property type="entry name" value="GAMMA-GLUTAMYLTRANSPEPTIDASE (AFU_ORTHOLOGUE AFUA_4G13580)"/>
    <property type="match status" value="1"/>
</dbReference>
<dbReference type="eggNOG" id="arCOG04053">
    <property type="taxonomic scope" value="Archaea"/>
</dbReference>
<dbReference type="NCBIfam" id="TIGR00066">
    <property type="entry name" value="g_glut_trans"/>
    <property type="match status" value="1"/>
</dbReference>
<dbReference type="Pfam" id="PF01019">
    <property type="entry name" value="G_glu_transpept"/>
    <property type="match status" value="1"/>
</dbReference>
<keyword evidence="3" id="KW-1185">Reference proteome</keyword>
<dbReference type="AlphaFoldDB" id="L9WL48"/>
<dbReference type="Gene3D" id="1.10.246.130">
    <property type="match status" value="1"/>
</dbReference>
<dbReference type="GO" id="GO:0036374">
    <property type="term" value="F:glutathione hydrolase activity"/>
    <property type="evidence" value="ECO:0007669"/>
    <property type="project" value="InterPro"/>
</dbReference>
<dbReference type="InterPro" id="IPR043138">
    <property type="entry name" value="GGT_lsub"/>
</dbReference>
<feature type="region of interest" description="Disordered" evidence="1">
    <location>
        <begin position="320"/>
        <end position="339"/>
    </location>
</feature>